<evidence type="ECO:0000313" key="2">
    <source>
        <dbReference type="Proteomes" id="UP000326067"/>
    </source>
</evidence>
<sequence length="131" mass="15030">MVVARQGFGNRRVGAAVDDYLMKAHVEVMECLKVFFRHVAFVEQRITLHQAFAQRRLGFFTQAAFGALPRRQTLQHPAHLHGPGDIVGAHRAHLITPATIAHQQAFLFQCQERHAHRHARDAEAFRRRDLH</sequence>
<organism evidence="1 2">
    <name type="scientific">Pseudomonas fluorescens</name>
    <dbReference type="NCBI Taxonomy" id="294"/>
    <lineage>
        <taxon>Bacteria</taxon>
        <taxon>Pseudomonadati</taxon>
        <taxon>Pseudomonadota</taxon>
        <taxon>Gammaproteobacteria</taxon>
        <taxon>Pseudomonadales</taxon>
        <taxon>Pseudomonadaceae</taxon>
        <taxon>Pseudomonas</taxon>
    </lineage>
</organism>
<evidence type="ECO:0000313" key="1">
    <source>
        <dbReference type="EMBL" id="VVP52540.1"/>
    </source>
</evidence>
<dbReference type="Proteomes" id="UP000326067">
    <property type="component" value="Unassembled WGS sequence"/>
</dbReference>
<accession>A0A5E7PU06</accession>
<name>A0A5E7PU06_PSEFL</name>
<proteinExistence type="predicted"/>
<reference evidence="1 2" key="1">
    <citation type="submission" date="2019-09" db="EMBL/GenBank/DDBJ databases">
        <authorList>
            <person name="Chandra G."/>
            <person name="Truman W A."/>
        </authorList>
    </citation>
    <scope>NUCLEOTIDE SEQUENCE [LARGE SCALE GENOMIC DNA]</scope>
    <source>
        <strain evidence="1">PS847</strain>
    </source>
</reference>
<protein>
    <submittedName>
        <fullName evidence="1">Uncharacterized protein</fullName>
    </submittedName>
</protein>
<gene>
    <name evidence="1" type="ORF">PS847_05457</name>
</gene>
<dbReference type="AlphaFoldDB" id="A0A5E7PU06"/>
<dbReference type="EMBL" id="CABVIC010000034">
    <property type="protein sequence ID" value="VVP52540.1"/>
    <property type="molecule type" value="Genomic_DNA"/>
</dbReference>